<evidence type="ECO:0000313" key="1">
    <source>
        <dbReference type="EMBL" id="KAI8028180.1"/>
    </source>
</evidence>
<organism evidence="1 2">
    <name type="scientific">Camellia lanceoleosa</name>
    <dbReference type="NCBI Taxonomy" id="1840588"/>
    <lineage>
        <taxon>Eukaryota</taxon>
        <taxon>Viridiplantae</taxon>
        <taxon>Streptophyta</taxon>
        <taxon>Embryophyta</taxon>
        <taxon>Tracheophyta</taxon>
        <taxon>Spermatophyta</taxon>
        <taxon>Magnoliopsida</taxon>
        <taxon>eudicotyledons</taxon>
        <taxon>Gunneridae</taxon>
        <taxon>Pentapetalae</taxon>
        <taxon>asterids</taxon>
        <taxon>Ericales</taxon>
        <taxon>Theaceae</taxon>
        <taxon>Camellia</taxon>
    </lineage>
</organism>
<accession>A0ACC0IRC5</accession>
<sequence>MGSTPSQDPKGKTKIGQAQSTPQQPHSQLQLPTSSVPMEECSSHHPEEMVSAVSDCYQTGTPSYIIDHQVPTNPTDTNCTGSYPTRQTDLTMVEATHKHAHVAFPIPKPSHTSNLENHQQIEPVPPNPGELQDREARSTNPKQLRGATTSETDQCSGLVVRTRERSNSPRRFRLVDRANMVDNRTELGDQPYETISLDPNGFHASSGGRSPADT</sequence>
<gene>
    <name evidence="1" type="ORF">LOK49_LG02G03615</name>
</gene>
<proteinExistence type="predicted"/>
<dbReference type="Proteomes" id="UP001060215">
    <property type="component" value="Chromosome 3"/>
</dbReference>
<evidence type="ECO:0000313" key="2">
    <source>
        <dbReference type="Proteomes" id="UP001060215"/>
    </source>
</evidence>
<protein>
    <submittedName>
        <fullName evidence="1">Uncharacterized protein</fullName>
    </submittedName>
</protein>
<keyword evidence="2" id="KW-1185">Reference proteome</keyword>
<dbReference type="EMBL" id="CM045760">
    <property type="protein sequence ID" value="KAI8028180.1"/>
    <property type="molecule type" value="Genomic_DNA"/>
</dbReference>
<comment type="caution">
    <text evidence="1">The sequence shown here is derived from an EMBL/GenBank/DDBJ whole genome shotgun (WGS) entry which is preliminary data.</text>
</comment>
<name>A0ACC0IRC5_9ERIC</name>
<reference evidence="1 2" key="1">
    <citation type="journal article" date="2022" name="Plant J.">
        <title>Chromosome-level genome of Camellia lanceoleosa provides a valuable resource for understanding genome evolution and self-incompatibility.</title>
        <authorList>
            <person name="Gong W."/>
            <person name="Xiao S."/>
            <person name="Wang L."/>
            <person name="Liao Z."/>
            <person name="Chang Y."/>
            <person name="Mo W."/>
            <person name="Hu G."/>
            <person name="Li W."/>
            <person name="Zhao G."/>
            <person name="Zhu H."/>
            <person name="Hu X."/>
            <person name="Ji K."/>
            <person name="Xiang X."/>
            <person name="Song Q."/>
            <person name="Yuan D."/>
            <person name="Jin S."/>
            <person name="Zhang L."/>
        </authorList>
    </citation>
    <scope>NUCLEOTIDE SEQUENCE [LARGE SCALE GENOMIC DNA]</scope>
    <source>
        <strain evidence="1">SQ_2022a</strain>
    </source>
</reference>